<evidence type="ECO:0000256" key="9">
    <source>
        <dbReference type="ARBA" id="ARBA00023237"/>
    </source>
</evidence>
<dbReference type="EMBL" id="CP123443">
    <property type="protein sequence ID" value="WGK68586.1"/>
    <property type="molecule type" value="Genomic_DNA"/>
</dbReference>
<evidence type="ECO:0000256" key="5">
    <source>
        <dbReference type="ARBA" id="ARBA00022729"/>
    </source>
</evidence>
<evidence type="ECO:0000313" key="15">
    <source>
        <dbReference type="Proteomes" id="UP001228690"/>
    </source>
</evidence>
<proteinExistence type="inferred from homology"/>
<dbReference type="PROSITE" id="PS52016">
    <property type="entry name" value="TONB_DEPENDENT_REC_3"/>
    <property type="match status" value="1"/>
</dbReference>
<dbReference type="PANTHER" id="PTHR30069:SF29">
    <property type="entry name" value="HEMOGLOBIN AND HEMOGLOBIN-HAPTOGLOBIN-BINDING PROTEIN 1-RELATED"/>
    <property type="match status" value="1"/>
</dbReference>
<dbReference type="Pfam" id="PF00593">
    <property type="entry name" value="TonB_dep_Rec_b-barrel"/>
    <property type="match status" value="1"/>
</dbReference>
<keyword evidence="9 10" id="KW-0998">Cell outer membrane</keyword>
<evidence type="ECO:0000256" key="4">
    <source>
        <dbReference type="ARBA" id="ARBA00022692"/>
    </source>
</evidence>
<evidence type="ECO:0000256" key="8">
    <source>
        <dbReference type="ARBA" id="ARBA00023170"/>
    </source>
</evidence>
<dbReference type="Gene3D" id="2.40.170.20">
    <property type="entry name" value="TonB-dependent receptor, beta-barrel domain"/>
    <property type="match status" value="1"/>
</dbReference>
<gene>
    <name evidence="14" type="ORF">P0082_08855</name>
</gene>
<evidence type="ECO:0000256" key="1">
    <source>
        <dbReference type="ARBA" id="ARBA00004571"/>
    </source>
</evidence>
<evidence type="ECO:0000256" key="3">
    <source>
        <dbReference type="ARBA" id="ARBA00022452"/>
    </source>
</evidence>
<keyword evidence="6 11" id="KW-0798">TonB box</keyword>
<evidence type="ECO:0000256" key="11">
    <source>
        <dbReference type="RuleBase" id="RU003357"/>
    </source>
</evidence>
<keyword evidence="2 10" id="KW-0813">Transport</keyword>
<dbReference type="InterPro" id="IPR036942">
    <property type="entry name" value="Beta-barrel_TonB_sf"/>
</dbReference>
<organism evidence="14 15">
    <name type="scientific">Candidatus Haliotispira prima</name>
    <dbReference type="NCBI Taxonomy" id="3034016"/>
    <lineage>
        <taxon>Bacteria</taxon>
        <taxon>Pseudomonadati</taxon>
        <taxon>Spirochaetota</taxon>
        <taxon>Spirochaetia</taxon>
        <taxon>Spirochaetales</taxon>
        <taxon>Spirochaetaceae</taxon>
        <taxon>Candidatus Haliotispira</taxon>
    </lineage>
</organism>
<evidence type="ECO:0000259" key="12">
    <source>
        <dbReference type="Pfam" id="PF00593"/>
    </source>
</evidence>
<dbReference type="CDD" id="cd01347">
    <property type="entry name" value="ligand_gated_channel"/>
    <property type="match status" value="1"/>
</dbReference>
<dbReference type="Proteomes" id="UP001228690">
    <property type="component" value="Chromosome"/>
</dbReference>
<keyword evidence="8 14" id="KW-0675">Receptor</keyword>
<dbReference type="RefSeq" id="WP_326926772.1">
    <property type="nucleotide sequence ID" value="NZ_CP123443.1"/>
</dbReference>
<dbReference type="PANTHER" id="PTHR30069">
    <property type="entry name" value="TONB-DEPENDENT OUTER MEMBRANE RECEPTOR"/>
    <property type="match status" value="1"/>
</dbReference>
<dbReference type="InterPro" id="IPR000531">
    <property type="entry name" value="Beta-barrel_TonB"/>
</dbReference>
<dbReference type="Pfam" id="PF07715">
    <property type="entry name" value="Plug"/>
    <property type="match status" value="1"/>
</dbReference>
<comment type="similarity">
    <text evidence="10 11">Belongs to the TonB-dependent receptor family.</text>
</comment>
<accession>A0ABY8MF25</accession>
<evidence type="ECO:0000256" key="2">
    <source>
        <dbReference type="ARBA" id="ARBA00022448"/>
    </source>
</evidence>
<evidence type="ECO:0000256" key="6">
    <source>
        <dbReference type="ARBA" id="ARBA00023077"/>
    </source>
</evidence>
<reference evidence="14 15" key="1">
    <citation type="submission" date="2023-04" db="EMBL/GenBank/DDBJ databases">
        <title>Spirochaete genome identified in red abalone sample constitutes a novel genus.</title>
        <authorList>
            <person name="Sharma S.P."/>
            <person name="Purcell C.M."/>
            <person name="Hyde J.R."/>
            <person name="Severin A.J."/>
        </authorList>
    </citation>
    <scope>NUCLEOTIDE SEQUENCE [LARGE SCALE GENOMIC DNA]</scope>
    <source>
        <strain evidence="14 15">SP-2023</strain>
    </source>
</reference>
<feature type="domain" description="TonB-dependent receptor plug" evidence="13">
    <location>
        <begin position="33"/>
        <end position="134"/>
    </location>
</feature>
<dbReference type="InterPro" id="IPR037066">
    <property type="entry name" value="Plug_dom_sf"/>
</dbReference>
<keyword evidence="3 10" id="KW-1134">Transmembrane beta strand</keyword>
<sequence length="674" mass="75042">MSVKDTNGTEKKQSDVEVDRIVVTGSKTEQSEQEVVANVEIIDSEQIEQMGVQNLRQVIENIPGANIVKHGASAASLQGLGGEYVKILVDGVEVVGDSGNAVDLDTIPIGNAERIEIVRGPSSILYGSEAIGGVINIITKKEQKKPIYLEAAQEATSATAFNGRLFTGINLGLFYFSVAGSYDYDDGHRKTVYDSENFSESYQKYDPATRTYVPATKKIKLPIVHYLVPVNFLGSINPKIGLRGDMGFLELSGLYSKFSNSYTSDTEKHTGSNTEARRLEAGVSGKLKIQENINLGGFARWKYFDSGVTTGPYTDKNSETMEDNTFEDFEAEIYYNMTLFSHRLLFGLNGKLETLTGDSLGGGNEKAGVFALYAQDTWNLGSIDKFYLAFGGRLDVNPPSRTEDTVLVHATPKFSLRWNPAKEFSIRASYGMGYKTPTLKEKYYTLDHSTRGYKVFGNPDLKPEISHGINLSVNWQLQKWLELGMGGYFNYLLDMIATRQESQVGRTTNYKYQNVDEALTAGADIGLKISPDFGLGFDLAYSWLIVAQEKTDGKTEFVDMLNKIKHQVKGSLSYRIQELQTLFRLGFRWQATQEYQSGSTYAKNLQDETSPDLLLLDFRIEQPLPGGFKVYGGIENLLHNLHFAKGTEDGRSSQKDYYNLHDEITFFAGVSYSN</sequence>
<evidence type="ECO:0000256" key="7">
    <source>
        <dbReference type="ARBA" id="ARBA00023136"/>
    </source>
</evidence>
<keyword evidence="15" id="KW-1185">Reference proteome</keyword>
<protein>
    <submittedName>
        <fullName evidence="14">TonB-dependent receptor</fullName>
    </submittedName>
</protein>
<evidence type="ECO:0000313" key="14">
    <source>
        <dbReference type="EMBL" id="WGK68586.1"/>
    </source>
</evidence>
<evidence type="ECO:0000259" key="13">
    <source>
        <dbReference type="Pfam" id="PF07715"/>
    </source>
</evidence>
<dbReference type="Gene3D" id="2.170.130.10">
    <property type="entry name" value="TonB-dependent receptor, plug domain"/>
    <property type="match status" value="1"/>
</dbReference>
<feature type="domain" description="TonB-dependent receptor-like beta-barrel" evidence="12">
    <location>
        <begin position="262"/>
        <end position="637"/>
    </location>
</feature>
<evidence type="ECO:0000256" key="10">
    <source>
        <dbReference type="PROSITE-ProRule" id="PRU01360"/>
    </source>
</evidence>
<keyword evidence="4 10" id="KW-0812">Transmembrane</keyword>
<dbReference type="InterPro" id="IPR039426">
    <property type="entry name" value="TonB-dep_rcpt-like"/>
</dbReference>
<name>A0ABY8MF25_9SPIO</name>
<dbReference type="InterPro" id="IPR012910">
    <property type="entry name" value="Plug_dom"/>
</dbReference>
<comment type="subcellular location">
    <subcellularLocation>
        <location evidence="1 10">Cell outer membrane</location>
        <topology evidence="1 10">Multi-pass membrane protein</topology>
    </subcellularLocation>
</comment>
<keyword evidence="7 10" id="KW-0472">Membrane</keyword>
<dbReference type="SUPFAM" id="SSF56935">
    <property type="entry name" value="Porins"/>
    <property type="match status" value="1"/>
</dbReference>
<keyword evidence="5" id="KW-0732">Signal</keyword>